<dbReference type="PANTHER" id="PTHR33546">
    <property type="entry name" value="LARGE, MULTIFUNCTIONAL SECRETED PROTEIN-RELATED"/>
    <property type="match status" value="1"/>
</dbReference>
<dbReference type="PANTHER" id="PTHR33546:SF1">
    <property type="entry name" value="LARGE, MULTIFUNCTIONAL SECRETED PROTEIN"/>
    <property type="match status" value="1"/>
</dbReference>
<dbReference type="InterPro" id="IPR055557">
    <property type="entry name" value="DUF7133"/>
</dbReference>
<feature type="chain" id="PRO_5034325601" evidence="5">
    <location>
        <begin position="29"/>
        <end position="1132"/>
    </location>
</feature>
<protein>
    <submittedName>
        <fullName evidence="7">HEAT repeat domain-containing protein</fullName>
    </submittedName>
</protein>
<evidence type="ECO:0000256" key="4">
    <source>
        <dbReference type="PROSITE-ProRule" id="PRU00433"/>
    </source>
</evidence>
<dbReference type="PROSITE" id="PS51007">
    <property type="entry name" value="CYTC"/>
    <property type="match status" value="1"/>
</dbReference>
<keyword evidence="1 4" id="KW-0349">Heme</keyword>
<dbReference type="AlphaFoldDB" id="A0A7M2WWV1"/>
<dbReference type="Gene3D" id="1.25.10.10">
    <property type="entry name" value="Leucine-rich Repeat Variant"/>
    <property type="match status" value="1"/>
</dbReference>
<keyword evidence="5" id="KW-0732">Signal</keyword>
<evidence type="ECO:0000259" key="6">
    <source>
        <dbReference type="PROSITE" id="PS51007"/>
    </source>
</evidence>
<dbReference type="SUPFAM" id="SSF48371">
    <property type="entry name" value="ARM repeat"/>
    <property type="match status" value="1"/>
</dbReference>
<feature type="signal peptide" evidence="5">
    <location>
        <begin position="1"/>
        <end position="28"/>
    </location>
</feature>
<dbReference type="SUPFAM" id="SSF46626">
    <property type="entry name" value="Cytochrome c"/>
    <property type="match status" value="1"/>
</dbReference>
<dbReference type="InterPro" id="IPR011989">
    <property type="entry name" value="ARM-like"/>
</dbReference>
<dbReference type="KEGG" id="hbs:IPV69_24400"/>
<name>A0A7M2WWV1_9BACT</name>
<organism evidence="7 8">
    <name type="scientific">Humisphaera borealis</name>
    <dbReference type="NCBI Taxonomy" id="2807512"/>
    <lineage>
        <taxon>Bacteria</taxon>
        <taxon>Pseudomonadati</taxon>
        <taxon>Planctomycetota</taxon>
        <taxon>Phycisphaerae</taxon>
        <taxon>Tepidisphaerales</taxon>
        <taxon>Tepidisphaeraceae</taxon>
        <taxon>Humisphaera</taxon>
    </lineage>
</organism>
<dbReference type="Gene3D" id="1.10.760.10">
    <property type="entry name" value="Cytochrome c-like domain"/>
    <property type="match status" value="1"/>
</dbReference>
<evidence type="ECO:0000313" key="8">
    <source>
        <dbReference type="Proteomes" id="UP000593765"/>
    </source>
</evidence>
<gene>
    <name evidence="7" type="ORF">IPV69_24400</name>
</gene>
<evidence type="ECO:0000313" key="7">
    <source>
        <dbReference type="EMBL" id="QOV89311.1"/>
    </source>
</evidence>
<feature type="domain" description="Cytochrome c" evidence="6">
    <location>
        <begin position="992"/>
        <end position="1132"/>
    </location>
</feature>
<dbReference type="InterPro" id="IPR011041">
    <property type="entry name" value="Quinoprot_gluc/sorb_DH_b-prop"/>
</dbReference>
<accession>A0A7M2WWV1</accession>
<dbReference type="SUPFAM" id="SSF50952">
    <property type="entry name" value="Soluble quinoprotein glucose dehydrogenase"/>
    <property type="match status" value="1"/>
</dbReference>
<dbReference type="GO" id="GO:0020037">
    <property type="term" value="F:heme binding"/>
    <property type="evidence" value="ECO:0007669"/>
    <property type="project" value="InterPro"/>
</dbReference>
<dbReference type="Pfam" id="PF13646">
    <property type="entry name" value="HEAT_2"/>
    <property type="match status" value="1"/>
</dbReference>
<dbReference type="Pfam" id="PF23500">
    <property type="entry name" value="DUF7133"/>
    <property type="match status" value="1"/>
</dbReference>
<dbReference type="GO" id="GO:0009055">
    <property type="term" value="F:electron transfer activity"/>
    <property type="evidence" value="ECO:0007669"/>
    <property type="project" value="InterPro"/>
</dbReference>
<evidence type="ECO:0000256" key="1">
    <source>
        <dbReference type="ARBA" id="ARBA00022617"/>
    </source>
</evidence>
<dbReference type="InterPro" id="IPR004155">
    <property type="entry name" value="PBS_lyase_HEAT"/>
</dbReference>
<dbReference type="InterPro" id="IPR011042">
    <property type="entry name" value="6-blade_b-propeller_TolB-like"/>
</dbReference>
<dbReference type="Proteomes" id="UP000593765">
    <property type="component" value="Chromosome"/>
</dbReference>
<dbReference type="InterPro" id="IPR009056">
    <property type="entry name" value="Cyt_c-like_dom"/>
</dbReference>
<dbReference type="Gene3D" id="2.120.10.30">
    <property type="entry name" value="TolB, C-terminal domain"/>
    <property type="match status" value="1"/>
</dbReference>
<evidence type="ECO:0000256" key="5">
    <source>
        <dbReference type="SAM" id="SignalP"/>
    </source>
</evidence>
<dbReference type="GO" id="GO:0046872">
    <property type="term" value="F:metal ion binding"/>
    <property type="evidence" value="ECO:0007669"/>
    <property type="project" value="UniProtKB-KW"/>
</dbReference>
<evidence type="ECO:0000256" key="3">
    <source>
        <dbReference type="ARBA" id="ARBA00023004"/>
    </source>
</evidence>
<proteinExistence type="predicted"/>
<dbReference type="SMART" id="SM00567">
    <property type="entry name" value="EZ_HEAT"/>
    <property type="match status" value="3"/>
</dbReference>
<dbReference type="RefSeq" id="WP_206292342.1">
    <property type="nucleotide sequence ID" value="NZ_CP063458.1"/>
</dbReference>
<keyword evidence="3 4" id="KW-0408">Iron</keyword>
<keyword evidence="2 4" id="KW-0479">Metal-binding</keyword>
<dbReference type="NCBIfam" id="TIGR02603">
    <property type="entry name" value="CxxCH_TIGR02603"/>
    <property type="match status" value="1"/>
</dbReference>
<sequence length="1132" mass="121421">MPAVKPLRRAVACVAVTLLAATPFVIRAADGEDDPNASKAATKPTMYVAPASDEGEAAIKQFSMPKGWKAELFAAEPRLANPVCLSIDDKGRVYVVETFRRRNSVLDIRKLPDWLDEDLSLRNVQQRIDMVKRRMPDTWQSLEGLSERVRLIEDSNGDGIADKDTVFATGFDKLEHGTAAGVLPVGDSVFFASIPALWKLKDTNNDGVADQKDSVYYGFGVRFAYSGHDFHGLTMGPDGRLYFSIADRGVHIEKDGKVLIDNPDSGCVMRCEPDGSNLELVHTGLRNPQELAFDEYGNLFTADNNSDGGDPTRWVYVVEGGNSGWHVGWQWHTNPVSRGAWLGEDLCQVNPKIPAYYRLPPIATPKIAGPAGLTYTPGTGMPTDWQNRFLLVDFRGGAAGGSGVYALKNKPMGASFELEEVKELVTGVLPTDVTFGPDGRIYFTDWVTGWEPHGKGRIYAITPPGQDAKQVAEVKQILSFGFLKRSEEELADFLEHPDVRVRQGAQFALVNIGDTNPGEKGFSTLAAVAKANENPLARIHAIWGLGQIARKTPGDSPAAAALLPLLADSDPEIRAQAARKLGDAKVPEAVAPLINIIKRDRNVRTQAFAAAALGKLKAKDAVDPVLAMLKKQSDRDAYLRHAGVMALVGINDPAALEKTADDAVPSVRVAALLAYRKQHDAKVAKFLDDVDTTLVLEAARAINDETLDAAMPQLAAAIIKQGLSEPILYRVLNANYRLGTAETAKALATFAARSDVPTPTRVEALKMLAAWKDPNGKDRVTGLWRPVPPRGNEPAKSALVTVLDKLLAEAPDSVRIAALNASTALGVNTTPLIDLVRNEKNPPGLRAAAVAAMVPAKDKKLADGASLALASQESALRLAGIRVQANLPGGSKTLTDLLVSGTPAEQQAVVQTAAAMMAGKTASKDGETVLKLAFDRLTKGALPVEAHLDLLTAAATKKSGKLSDAYKAFDGARKKKVEADPLALHRETLAGGDAERGAYIFRERADVSCLRCHAINKVGGNAGPDLAGLLARAGGTEKGREYILESILYPSKKIAEGWETVSIKTTDDEVIAGVLKAETATELTLEVPNVGPMKLAKSKVKSRQGGLSGMPDDISKTLSKEDIRDLVEFLAK</sequence>
<dbReference type="EMBL" id="CP063458">
    <property type="protein sequence ID" value="QOV89311.1"/>
    <property type="molecule type" value="Genomic_DNA"/>
</dbReference>
<dbReference type="InterPro" id="IPR036909">
    <property type="entry name" value="Cyt_c-like_dom_sf"/>
</dbReference>
<dbReference type="InterPro" id="IPR016024">
    <property type="entry name" value="ARM-type_fold"/>
</dbReference>
<dbReference type="InterPro" id="IPR013427">
    <property type="entry name" value="Haem-bd_dom_put"/>
</dbReference>
<reference evidence="7 8" key="1">
    <citation type="submission" date="2020-10" db="EMBL/GenBank/DDBJ databases">
        <title>Wide distribution of Phycisphaera-like planctomycetes from WD2101 soil group in peatlands and genome analysis of the first cultivated representative.</title>
        <authorList>
            <person name="Dedysh S.N."/>
            <person name="Beletsky A.V."/>
            <person name="Ivanova A."/>
            <person name="Kulichevskaya I.S."/>
            <person name="Suzina N.E."/>
            <person name="Philippov D.A."/>
            <person name="Rakitin A.L."/>
            <person name="Mardanov A.V."/>
            <person name="Ravin N.V."/>
        </authorList>
    </citation>
    <scope>NUCLEOTIDE SEQUENCE [LARGE SCALE GENOMIC DNA]</scope>
    <source>
        <strain evidence="7 8">M1803</strain>
    </source>
</reference>
<evidence type="ECO:0000256" key="2">
    <source>
        <dbReference type="ARBA" id="ARBA00022723"/>
    </source>
</evidence>
<keyword evidence="8" id="KW-1185">Reference proteome</keyword>